<reference evidence="3 4" key="1">
    <citation type="journal article" date="2014" name="Int. J. Syst. Evol. Microbiol.">
        <title>Complete genome sequence of Corynebacterium casei LMG S-19264T (=DSM 44701T), isolated from a smear-ripened cheese.</title>
        <authorList>
            <consortium name="US DOE Joint Genome Institute (JGI-PGF)"/>
            <person name="Walter F."/>
            <person name="Albersmeier A."/>
            <person name="Kalinowski J."/>
            <person name="Ruckert C."/>
        </authorList>
    </citation>
    <scope>NUCLEOTIDE SEQUENCE [LARGE SCALE GENOMIC DNA]</scope>
    <source>
        <strain evidence="3 4">IBRC-M 10912</strain>
    </source>
</reference>
<evidence type="ECO:0000313" key="3">
    <source>
        <dbReference type="EMBL" id="MFC4247365.1"/>
    </source>
</evidence>
<feature type="domain" description="DUF4397" evidence="2">
    <location>
        <begin position="54"/>
        <end position="162"/>
    </location>
</feature>
<feature type="region of interest" description="Disordered" evidence="1">
    <location>
        <begin position="27"/>
        <end position="51"/>
    </location>
</feature>
<name>A0ABD5NZX8_9EURY</name>
<dbReference type="GeneID" id="71854008"/>
<dbReference type="Pfam" id="PF14344">
    <property type="entry name" value="DUF4397"/>
    <property type="match status" value="1"/>
</dbReference>
<sequence length="259" mass="26639">MPVSRRSALKGLGAAGAAAAMSGQVFAKGEYEDDERNETASDDEKRKKGDTAGAAVRVAHFSPDAPNVDVYVDGNKVISDLAYDDVSPYLEIDPGTYTVQVTAAGDPGTVAFEGDVTFGPAFYTVAAIGELEAGTFEPLVLVDAGAALVRLVHASPDAPAVDVVPADAEEPLFADVAFGDGTDYVPLPTGSYTLEVRPAGGTAADAVTTLDVDLAEATAYTAYAVGYLEPPAGRENRPFAVNVTVDGPMADATTRDDSA</sequence>
<gene>
    <name evidence="3" type="ORF">ACFOZ7_10195</name>
</gene>
<proteinExistence type="predicted"/>
<feature type="compositionally biased region" description="Basic and acidic residues" evidence="1">
    <location>
        <begin position="37"/>
        <end position="50"/>
    </location>
</feature>
<dbReference type="EMBL" id="JBHSDJ010000029">
    <property type="protein sequence ID" value="MFC4247365.1"/>
    <property type="molecule type" value="Genomic_DNA"/>
</dbReference>
<evidence type="ECO:0000256" key="1">
    <source>
        <dbReference type="SAM" id="MobiDB-lite"/>
    </source>
</evidence>
<comment type="caution">
    <text evidence="3">The sequence shown here is derived from an EMBL/GenBank/DDBJ whole genome shotgun (WGS) entry which is preliminary data.</text>
</comment>
<evidence type="ECO:0000313" key="4">
    <source>
        <dbReference type="Proteomes" id="UP001595821"/>
    </source>
</evidence>
<dbReference type="InterPro" id="IPR025510">
    <property type="entry name" value="DUF4397"/>
</dbReference>
<dbReference type="NCBIfam" id="TIGR01409">
    <property type="entry name" value="TAT_signal_seq"/>
    <property type="match status" value="1"/>
</dbReference>
<accession>A0ABD5NZX8</accession>
<evidence type="ECO:0000259" key="2">
    <source>
        <dbReference type="Pfam" id="PF14344"/>
    </source>
</evidence>
<dbReference type="InterPro" id="IPR019546">
    <property type="entry name" value="TAT_signal_bac_arc"/>
</dbReference>
<dbReference type="AlphaFoldDB" id="A0ABD5NZX8"/>
<dbReference type="PROSITE" id="PS51318">
    <property type="entry name" value="TAT"/>
    <property type="match status" value="1"/>
</dbReference>
<organism evidence="3 4">
    <name type="scientific">Natribaculum luteum</name>
    <dbReference type="NCBI Taxonomy" id="1586232"/>
    <lineage>
        <taxon>Archaea</taxon>
        <taxon>Methanobacteriati</taxon>
        <taxon>Methanobacteriota</taxon>
        <taxon>Stenosarchaea group</taxon>
        <taxon>Halobacteria</taxon>
        <taxon>Halobacteriales</taxon>
        <taxon>Natrialbaceae</taxon>
        <taxon>Natribaculum</taxon>
    </lineage>
</organism>
<dbReference type="Proteomes" id="UP001595821">
    <property type="component" value="Unassembled WGS sequence"/>
</dbReference>
<dbReference type="InterPro" id="IPR006311">
    <property type="entry name" value="TAT_signal"/>
</dbReference>
<protein>
    <submittedName>
        <fullName evidence="3">DUF4397 domain-containing protein</fullName>
    </submittedName>
</protein>
<dbReference type="RefSeq" id="WP_246966040.1">
    <property type="nucleotide sequence ID" value="NZ_CP095397.1"/>
</dbReference>